<dbReference type="GO" id="GO:0006782">
    <property type="term" value="P:protoporphyrinogen IX biosynthetic process"/>
    <property type="evidence" value="ECO:0007669"/>
    <property type="project" value="UniProtKB-UniRule"/>
</dbReference>
<evidence type="ECO:0000259" key="15">
    <source>
        <dbReference type="Pfam" id="PF00155"/>
    </source>
</evidence>
<dbReference type="InterPro" id="IPR015424">
    <property type="entry name" value="PyrdxlP-dep_Trfase"/>
</dbReference>
<dbReference type="FunFam" id="3.40.640.10:FF:000006">
    <property type="entry name" value="5-aminolevulinate synthase, mitochondrial"/>
    <property type="match status" value="1"/>
</dbReference>
<dbReference type="InterPro" id="IPR050087">
    <property type="entry name" value="AON_synthase_class-II"/>
</dbReference>
<dbReference type="NCBIfam" id="TIGR01821">
    <property type="entry name" value="5aminolev_synth"/>
    <property type="match status" value="1"/>
</dbReference>
<evidence type="ECO:0000256" key="1">
    <source>
        <dbReference type="ARBA" id="ARBA00001933"/>
    </source>
</evidence>
<feature type="domain" description="Aminotransferase class I/classII large" evidence="15">
    <location>
        <begin position="45"/>
        <end position="387"/>
    </location>
</feature>
<keyword evidence="6 13" id="KW-0663">Pyridoxal phosphate</keyword>
<evidence type="ECO:0000256" key="7">
    <source>
        <dbReference type="ARBA" id="ARBA00023133"/>
    </source>
</evidence>
<dbReference type="CDD" id="cd06454">
    <property type="entry name" value="KBL_like"/>
    <property type="match status" value="1"/>
</dbReference>
<dbReference type="GO" id="GO:0003870">
    <property type="term" value="F:5-aminolevulinate synthase activity"/>
    <property type="evidence" value="ECO:0007669"/>
    <property type="project" value="UniProtKB-EC"/>
</dbReference>
<dbReference type="PROSITE" id="PS00599">
    <property type="entry name" value="AA_TRANSFER_CLASS_2"/>
    <property type="match status" value="1"/>
</dbReference>
<comment type="catalytic activity">
    <reaction evidence="12">
        <text>succinyl-CoA + glycine + H(+) = 5-aminolevulinate + CO2 + CoA</text>
        <dbReference type="Rhea" id="RHEA:12921"/>
        <dbReference type="ChEBI" id="CHEBI:15378"/>
        <dbReference type="ChEBI" id="CHEBI:16526"/>
        <dbReference type="ChEBI" id="CHEBI:57287"/>
        <dbReference type="ChEBI" id="CHEBI:57292"/>
        <dbReference type="ChEBI" id="CHEBI:57305"/>
        <dbReference type="ChEBI" id="CHEBI:356416"/>
        <dbReference type="EC" id="2.3.1.37"/>
    </reaction>
    <physiologicalReaction direction="left-to-right" evidence="12">
        <dbReference type="Rhea" id="RHEA:12922"/>
    </physiologicalReaction>
</comment>
<dbReference type="PANTHER" id="PTHR13693:SF102">
    <property type="entry name" value="2-AMINO-3-KETOBUTYRATE COENZYME A LIGASE, MITOCHONDRIAL"/>
    <property type="match status" value="1"/>
</dbReference>
<dbReference type="Gene3D" id="3.40.640.10">
    <property type="entry name" value="Type I PLP-dependent aspartate aminotransferase-like (Major domain)"/>
    <property type="match status" value="1"/>
</dbReference>
<dbReference type="GO" id="GO:0005739">
    <property type="term" value="C:mitochondrion"/>
    <property type="evidence" value="ECO:0007669"/>
    <property type="project" value="TreeGrafter"/>
</dbReference>
<keyword evidence="17" id="KW-1185">Reference proteome</keyword>
<dbReference type="GO" id="GO:0030170">
    <property type="term" value="F:pyridoxal phosphate binding"/>
    <property type="evidence" value="ECO:0007669"/>
    <property type="project" value="UniProtKB-UniRule"/>
</dbReference>
<evidence type="ECO:0000256" key="6">
    <source>
        <dbReference type="ARBA" id="ARBA00022898"/>
    </source>
</evidence>
<comment type="similarity">
    <text evidence="3 13">Belongs to the class-II pyridoxal-phosphate-dependent aminotransferase family.</text>
</comment>
<evidence type="ECO:0000256" key="4">
    <source>
        <dbReference type="ARBA" id="ARBA00013257"/>
    </source>
</evidence>
<comment type="pathway">
    <text evidence="2 14">Porphyrin-containing compound metabolism; protoporphyrin-IX biosynthesis; 5-aminolevulinate from glycine: step 1/1.</text>
</comment>
<keyword evidence="8 14" id="KW-0012">Acyltransferase</keyword>
<evidence type="ECO:0000256" key="11">
    <source>
        <dbReference type="ARBA" id="ARBA00032773"/>
    </source>
</evidence>
<evidence type="ECO:0000256" key="13">
    <source>
        <dbReference type="RuleBase" id="RU003693"/>
    </source>
</evidence>
<dbReference type="InterPro" id="IPR004839">
    <property type="entry name" value="Aminotransferase_I/II_large"/>
</dbReference>
<evidence type="ECO:0000256" key="2">
    <source>
        <dbReference type="ARBA" id="ARBA00005029"/>
    </source>
</evidence>
<evidence type="ECO:0000256" key="3">
    <source>
        <dbReference type="ARBA" id="ARBA00008392"/>
    </source>
</evidence>
<dbReference type="SUPFAM" id="SSF53383">
    <property type="entry name" value="PLP-dependent transferases"/>
    <property type="match status" value="1"/>
</dbReference>
<organism evidence="16 17">
    <name type="scientific">Hyalomma marginatum</name>
    <dbReference type="NCBI Taxonomy" id="34627"/>
    <lineage>
        <taxon>Eukaryota</taxon>
        <taxon>Metazoa</taxon>
        <taxon>Ecdysozoa</taxon>
        <taxon>Arthropoda</taxon>
        <taxon>Chelicerata</taxon>
        <taxon>Arachnida</taxon>
        <taxon>Acari</taxon>
        <taxon>Parasitiformes</taxon>
        <taxon>Ixodida</taxon>
        <taxon>Ixodoidea</taxon>
        <taxon>Ixodidae</taxon>
        <taxon>Hyalomminae</taxon>
        <taxon>Hyalomma</taxon>
    </lineage>
</organism>
<dbReference type="InterPro" id="IPR015421">
    <property type="entry name" value="PyrdxlP-dep_Trfase_major"/>
</dbReference>
<dbReference type="InterPro" id="IPR015422">
    <property type="entry name" value="PyrdxlP-dep_Trfase_small"/>
</dbReference>
<evidence type="ECO:0000313" key="16">
    <source>
        <dbReference type="EMBL" id="CAG7590483.1"/>
    </source>
</evidence>
<dbReference type="Proteomes" id="UP000837675">
    <property type="component" value="Unassembled WGS sequence"/>
</dbReference>
<evidence type="ECO:0000256" key="14">
    <source>
        <dbReference type="RuleBase" id="RU910713"/>
    </source>
</evidence>
<accession>A0A8S4C0I6</accession>
<dbReference type="PANTHER" id="PTHR13693">
    <property type="entry name" value="CLASS II AMINOTRANSFERASE/8-AMINO-7-OXONONANOATE SYNTHASE"/>
    <property type="match status" value="1"/>
</dbReference>
<dbReference type="EMBL" id="CAJVAF010000104">
    <property type="protein sequence ID" value="CAG7590483.1"/>
    <property type="molecule type" value="Genomic_DNA"/>
</dbReference>
<dbReference type="InterPro" id="IPR010961">
    <property type="entry name" value="4pyrrol_synth_NH2levulA_synth"/>
</dbReference>
<evidence type="ECO:0000256" key="5">
    <source>
        <dbReference type="ARBA" id="ARBA00022679"/>
    </source>
</evidence>
<dbReference type="Gene3D" id="3.90.1150.10">
    <property type="entry name" value="Aspartate Aminotransferase, domain 1"/>
    <property type="match status" value="2"/>
</dbReference>
<evidence type="ECO:0000313" key="17">
    <source>
        <dbReference type="Proteomes" id="UP000837675"/>
    </source>
</evidence>
<evidence type="ECO:0000256" key="9">
    <source>
        <dbReference type="ARBA" id="ARBA00031691"/>
    </source>
</evidence>
<dbReference type="Pfam" id="PF00155">
    <property type="entry name" value="Aminotran_1_2"/>
    <property type="match status" value="1"/>
</dbReference>
<proteinExistence type="inferred from homology"/>
<protein>
    <recommendedName>
        <fullName evidence="4 14">5-aminolevulinate synthase</fullName>
        <ecNumber evidence="4 14">2.3.1.37</ecNumber>
    </recommendedName>
    <alternativeName>
        <fullName evidence="9 14">5-aminolevulinic acid synthase</fullName>
    </alternativeName>
    <alternativeName>
        <fullName evidence="10 14">Delta-ALA synthase</fullName>
    </alternativeName>
    <alternativeName>
        <fullName evidence="11 14">Delta-aminolevulinate synthase</fullName>
    </alternativeName>
</protein>
<evidence type="ECO:0000256" key="10">
    <source>
        <dbReference type="ARBA" id="ARBA00031945"/>
    </source>
</evidence>
<reference evidence="16" key="1">
    <citation type="submission" date="2021-06" db="EMBL/GenBank/DDBJ databases">
        <authorList>
            <person name="Nardi T."/>
            <person name="Nardi T."/>
        </authorList>
    </citation>
    <scope>NUCLEOTIDE SEQUENCE</scope>
</reference>
<keyword evidence="7 14" id="KW-0350">Heme biosynthesis</keyword>
<sequence>MVDYTHIFEKAIRSVREEERYRVFTEIEYKVGQAPYAYSKKLDKQIIVFCSNDYLGMSQHSVVIDTTIEVTKKCGVGAGGTRNISGTSSYIVELEAELANLHDKEAGLVFTSGYVANQATLTTLAKIMPDCVIFSDELNHASIIQGIRDSRLEKQIFLHNDLNHLESLLSQYPLEKPKLIVFESAYSMLGDVTPIGAVCDLAKKYQALTYIDEVHSVGLYGKGGAGMAEKLGVMDKIDIIQGTLAKAYGAIGGYITAKSVIVDAIRSLASGFIFTTALPPSIAAAATASIRYLRNNKEVRNKHQEAVKKVKNGFKDIGVNFLDHGTHIIPVMVNDPFLVKKIAEDLLNDHDIYVQHINFPTVPRGKERLRVTPSPLHTDQMIERLISGFGSVFKKNKIPQYDLLINSRLYN</sequence>
<dbReference type="EC" id="2.3.1.37" evidence="4 14"/>
<dbReference type="AlphaFoldDB" id="A0A8S4C0I6"/>
<evidence type="ECO:0000256" key="12">
    <source>
        <dbReference type="ARBA" id="ARBA00049013"/>
    </source>
</evidence>
<evidence type="ECO:0000256" key="8">
    <source>
        <dbReference type="ARBA" id="ARBA00023315"/>
    </source>
</evidence>
<dbReference type="InterPro" id="IPR001917">
    <property type="entry name" value="Aminotrans_II_pyridoxalP_BS"/>
</dbReference>
<name>A0A8S4C0I6_9ACAR</name>
<comment type="cofactor">
    <cofactor evidence="1 13">
        <name>pyridoxal 5'-phosphate</name>
        <dbReference type="ChEBI" id="CHEBI:597326"/>
    </cofactor>
</comment>
<keyword evidence="5 14" id="KW-0808">Transferase</keyword>
<comment type="caution">
    <text evidence="16">The sequence shown here is derived from an EMBL/GenBank/DDBJ whole genome shotgun (WGS) entry which is preliminary data.</text>
</comment>
<gene>
    <name evidence="16" type="ORF">MHYMCMPASI_00317</name>
</gene>